<dbReference type="NCBIfam" id="NF007980">
    <property type="entry name" value="PRK10707.1"/>
    <property type="match status" value="1"/>
</dbReference>
<keyword evidence="3" id="KW-0479">Metal-binding</keyword>
<dbReference type="InterPro" id="IPR015797">
    <property type="entry name" value="NUDIX_hydrolase-like_dom_sf"/>
</dbReference>
<accession>A0ABW2KS19</accession>
<dbReference type="PANTHER" id="PTHR12992:SF11">
    <property type="entry name" value="MITOCHONDRIAL COENZYME A DIPHOSPHATASE NUDT8"/>
    <property type="match status" value="1"/>
</dbReference>
<sequence>MERRDLLSPGQPDGLITEADIRARFLRRTGQPGRIIGVRGDHEGNPGLGVPAELREAAVLVPLIDRDAGVTVLLTQRTAHLAAHAGQISFPGGGVEPADNGPEDTALRETEEEVGLPRTKVDLIGRLDTYVTRTGFRVTPVVGIIRPPFTLSADPYEVADVFEVPLAFILGPGGRERRSAEFRGALRHFWVVPYRDRFIWGATAGMLVNLCEVLSGEGADPAAQPA</sequence>
<comment type="cofactor">
    <cofactor evidence="1">
        <name>Mn(2+)</name>
        <dbReference type="ChEBI" id="CHEBI:29035"/>
    </cofactor>
</comment>
<comment type="caution">
    <text evidence="9">The sequence shown here is derived from an EMBL/GenBank/DDBJ whole genome shotgun (WGS) entry which is preliminary data.</text>
</comment>
<evidence type="ECO:0000256" key="4">
    <source>
        <dbReference type="ARBA" id="ARBA00022801"/>
    </source>
</evidence>
<evidence type="ECO:0000313" key="9">
    <source>
        <dbReference type="EMBL" id="MFC7332812.1"/>
    </source>
</evidence>
<keyword evidence="6" id="KW-0464">Manganese</keyword>
<keyword evidence="10" id="KW-1185">Reference proteome</keyword>
<dbReference type="SUPFAM" id="SSF55811">
    <property type="entry name" value="Nudix"/>
    <property type="match status" value="1"/>
</dbReference>
<dbReference type="CDD" id="cd03426">
    <property type="entry name" value="NUDIX_CoAse_Nudt7"/>
    <property type="match status" value="1"/>
</dbReference>
<dbReference type="InterPro" id="IPR045121">
    <property type="entry name" value="CoAse"/>
</dbReference>
<dbReference type="PANTHER" id="PTHR12992">
    <property type="entry name" value="NUDIX HYDROLASE"/>
    <property type="match status" value="1"/>
</dbReference>
<evidence type="ECO:0000256" key="6">
    <source>
        <dbReference type="ARBA" id="ARBA00023211"/>
    </source>
</evidence>
<organism evidence="9 10">
    <name type="scientific">Rhodocista pekingensis</name>
    <dbReference type="NCBI Taxonomy" id="201185"/>
    <lineage>
        <taxon>Bacteria</taxon>
        <taxon>Pseudomonadati</taxon>
        <taxon>Pseudomonadota</taxon>
        <taxon>Alphaproteobacteria</taxon>
        <taxon>Rhodospirillales</taxon>
        <taxon>Azospirillaceae</taxon>
        <taxon>Rhodocista</taxon>
    </lineage>
</organism>
<protein>
    <submittedName>
        <fullName evidence="9">CoA pyrophosphatase</fullName>
    </submittedName>
</protein>
<dbReference type="Gene3D" id="3.90.79.10">
    <property type="entry name" value="Nucleoside Triphosphate Pyrophosphohydrolase"/>
    <property type="match status" value="1"/>
</dbReference>
<gene>
    <name evidence="9" type="ORF">ACFQPS_06525</name>
</gene>
<evidence type="ECO:0000256" key="7">
    <source>
        <dbReference type="SAM" id="MobiDB-lite"/>
    </source>
</evidence>
<name>A0ABW2KS19_9PROT</name>
<feature type="domain" description="Nudix hydrolase" evidence="8">
    <location>
        <begin position="54"/>
        <end position="192"/>
    </location>
</feature>
<proteinExistence type="predicted"/>
<dbReference type="Pfam" id="PF00293">
    <property type="entry name" value="NUDIX"/>
    <property type="match status" value="1"/>
</dbReference>
<keyword evidence="5" id="KW-0460">Magnesium</keyword>
<dbReference type="PROSITE" id="PS51462">
    <property type="entry name" value="NUDIX"/>
    <property type="match status" value="1"/>
</dbReference>
<evidence type="ECO:0000256" key="2">
    <source>
        <dbReference type="ARBA" id="ARBA00001946"/>
    </source>
</evidence>
<keyword evidence="4" id="KW-0378">Hydrolase</keyword>
<evidence type="ECO:0000256" key="3">
    <source>
        <dbReference type="ARBA" id="ARBA00022723"/>
    </source>
</evidence>
<comment type="cofactor">
    <cofactor evidence="2">
        <name>Mg(2+)</name>
        <dbReference type="ChEBI" id="CHEBI:18420"/>
    </cofactor>
</comment>
<evidence type="ECO:0000256" key="1">
    <source>
        <dbReference type="ARBA" id="ARBA00001936"/>
    </source>
</evidence>
<reference evidence="10" key="1">
    <citation type="journal article" date="2019" name="Int. J. Syst. Evol. Microbiol.">
        <title>The Global Catalogue of Microorganisms (GCM) 10K type strain sequencing project: providing services to taxonomists for standard genome sequencing and annotation.</title>
        <authorList>
            <consortium name="The Broad Institute Genomics Platform"/>
            <consortium name="The Broad Institute Genome Sequencing Center for Infectious Disease"/>
            <person name="Wu L."/>
            <person name="Ma J."/>
        </authorList>
    </citation>
    <scope>NUCLEOTIDE SEQUENCE [LARGE SCALE GENOMIC DNA]</scope>
    <source>
        <strain evidence="10">CGMCC 1.16275</strain>
    </source>
</reference>
<evidence type="ECO:0000259" key="8">
    <source>
        <dbReference type="PROSITE" id="PS51462"/>
    </source>
</evidence>
<dbReference type="Proteomes" id="UP001596456">
    <property type="component" value="Unassembled WGS sequence"/>
</dbReference>
<evidence type="ECO:0000256" key="5">
    <source>
        <dbReference type="ARBA" id="ARBA00022842"/>
    </source>
</evidence>
<dbReference type="EMBL" id="JBHTCM010000007">
    <property type="protein sequence ID" value="MFC7332812.1"/>
    <property type="molecule type" value="Genomic_DNA"/>
</dbReference>
<evidence type="ECO:0000313" key="10">
    <source>
        <dbReference type="Proteomes" id="UP001596456"/>
    </source>
</evidence>
<feature type="region of interest" description="Disordered" evidence="7">
    <location>
        <begin position="90"/>
        <end position="112"/>
    </location>
</feature>
<dbReference type="RefSeq" id="WP_377357489.1">
    <property type="nucleotide sequence ID" value="NZ_JBHTCM010000007.1"/>
</dbReference>
<dbReference type="InterPro" id="IPR000086">
    <property type="entry name" value="NUDIX_hydrolase_dom"/>
</dbReference>